<evidence type="ECO:0000256" key="1">
    <source>
        <dbReference type="ARBA" id="ARBA00022490"/>
    </source>
</evidence>
<evidence type="ECO:0000256" key="9">
    <source>
        <dbReference type="ARBA" id="ARBA00023264"/>
    </source>
</evidence>
<dbReference type="GO" id="GO:0050492">
    <property type="term" value="F:glycerol-1-phosphate dehydrogenase [NAD(P)+] activity"/>
    <property type="evidence" value="ECO:0007669"/>
    <property type="project" value="UniProtKB-EC"/>
</dbReference>
<evidence type="ECO:0000256" key="2">
    <source>
        <dbReference type="ARBA" id="ARBA00022516"/>
    </source>
</evidence>
<keyword evidence="6" id="KW-0520">NAD</keyword>
<name>A0ABV7WXY3_9HYPH</name>
<evidence type="ECO:0000313" key="10">
    <source>
        <dbReference type="EMBL" id="MFC3703907.1"/>
    </source>
</evidence>
<proteinExistence type="predicted"/>
<dbReference type="InterPro" id="IPR016205">
    <property type="entry name" value="Glycerol_DH"/>
</dbReference>
<evidence type="ECO:0000256" key="4">
    <source>
        <dbReference type="ARBA" id="ARBA00022857"/>
    </source>
</evidence>
<dbReference type="SUPFAM" id="SSF56796">
    <property type="entry name" value="Dehydroquinate synthase-like"/>
    <property type="match status" value="1"/>
</dbReference>
<reference evidence="11" key="1">
    <citation type="journal article" date="2019" name="Int. J. Syst. Evol. Microbiol.">
        <title>The Global Catalogue of Microorganisms (GCM) 10K type strain sequencing project: providing services to taxonomists for standard genome sequencing and annotation.</title>
        <authorList>
            <consortium name="The Broad Institute Genomics Platform"/>
            <consortium name="The Broad Institute Genome Sequencing Center for Infectious Disease"/>
            <person name="Wu L."/>
            <person name="Ma J."/>
        </authorList>
    </citation>
    <scope>NUCLEOTIDE SEQUENCE [LARGE SCALE GENOMIC DNA]</scope>
    <source>
        <strain evidence="11">KCTC 42281</strain>
    </source>
</reference>
<evidence type="ECO:0000256" key="3">
    <source>
        <dbReference type="ARBA" id="ARBA00022723"/>
    </source>
</evidence>
<dbReference type="EC" id="1.1.1.261" evidence="10"/>
<keyword evidence="2" id="KW-0444">Lipid biosynthesis</keyword>
<dbReference type="Proteomes" id="UP001595613">
    <property type="component" value="Unassembled WGS sequence"/>
</dbReference>
<keyword evidence="4" id="KW-0521">NADP</keyword>
<gene>
    <name evidence="10" type="ORF">ACFOOL_03950</name>
</gene>
<keyword evidence="1" id="KW-0963">Cytoplasm</keyword>
<dbReference type="PANTHER" id="PTHR43616">
    <property type="entry name" value="GLYCEROL DEHYDROGENASE"/>
    <property type="match status" value="1"/>
</dbReference>
<comment type="caution">
    <text evidence="10">The sequence shown here is derived from an EMBL/GenBank/DDBJ whole genome shotgun (WGS) entry which is preliminary data.</text>
</comment>
<accession>A0ABV7WXY3</accession>
<keyword evidence="5 10" id="KW-0560">Oxidoreductase</keyword>
<keyword evidence="7" id="KW-0443">Lipid metabolism</keyword>
<organism evidence="10 11">
    <name type="scientific">Devosia honganensis</name>
    <dbReference type="NCBI Taxonomy" id="1610527"/>
    <lineage>
        <taxon>Bacteria</taxon>
        <taxon>Pseudomonadati</taxon>
        <taxon>Pseudomonadota</taxon>
        <taxon>Alphaproteobacteria</taxon>
        <taxon>Hyphomicrobiales</taxon>
        <taxon>Devosiaceae</taxon>
        <taxon>Devosia</taxon>
    </lineage>
</organism>
<evidence type="ECO:0000256" key="7">
    <source>
        <dbReference type="ARBA" id="ARBA00023098"/>
    </source>
</evidence>
<evidence type="ECO:0000256" key="6">
    <source>
        <dbReference type="ARBA" id="ARBA00023027"/>
    </source>
</evidence>
<dbReference type="RefSeq" id="WP_380095051.1">
    <property type="nucleotide sequence ID" value="NZ_JBHRYD010000001.1"/>
</dbReference>
<dbReference type="CDD" id="cd08175">
    <property type="entry name" value="G1PDH"/>
    <property type="match status" value="1"/>
</dbReference>
<dbReference type="Gene3D" id="1.20.1090.10">
    <property type="entry name" value="Dehydroquinate synthase-like - alpha domain"/>
    <property type="match status" value="1"/>
</dbReference>
<evidence type="ECO:0000256" key="8">
    <source>
        <dbReference type="ARBA" id="ARBA00023209"/>
    </source>
</evidence>
<keyword evidence="9" id="KW-1208">Phospholipid metabolism</keyword>
<dbReference type="Gene3D" id="3.40.50.1970">
    <property type="match status" value="1"/>
</dbReference>
<keyword evidence="8" id="KW-0594">Phospholipid biosynthesis</keyword>
<dbReference type="Pfam" id="PF13685">
    <property type="entry name" value="Fe-ADH_2"/>
    <property type="match status" value="1"/>
</dbReference>
<protein>
    <submittedName>
        <fullName evidence="10">Sn-glycerol-1-phosphate dehydrogenase</fullName>
        <ecNumber evidence="10">1.1.1.261</ecNumber>
    </submittedName>
</protein>
<dbReference type="InterPro" id="IPR032837">
    <property type="entry name" value="G1PDH"/>
</dbReference>
<keyword evidence="11" id="KW-1185">Reference proteome</keyword>
<evidence type="ECO:0000256" key="5">
    <source>
        <dbReference type="ARBA" id="ARBA00023002"/>
    </source>
</evidence>
<sequence length="514" mass="55505">MSILKYKCMCVQNSKRRRVLSPDKPSVCLRRRHELRSDFTLSHALETFVTVVIHLLMNEDFCHMPTLSPALKSALSGAKFTKAVVVESGGLARLGATFAECFPGRRAIVVADLNTWKAAGERALQELNTAGIETEAPYIFETEGKLPANADLARQLADSLRDKDCIIVAVGSGVLNDLGKYASGILGRPYLCVPTAASMDGYSASGASLLDGGFKRTLSCPPPEAIVADLDVIAAAPAKMAGWGYGDLAGKLVAALDWHIADTLGEDAINPVPFALVQDNLAQWLSNPEGVARGEADAIHDLISGLLISGFAIQAHGDSRPASGSEHQFAHLWEMEGLKVDGYPASHGACVGLASVAMLALYEHLLAEDVTEAARAALGKAQPGEQALRDRIDGLFPLPHVREAAWLEGQAKLIEPEAQEARREKIAAAWPDLLPELRAKFIPPGEMAAKLRATGAPVHPEQMNMSLESLEKDFHRAQFVRRRYTSLDLLRDTGLYDRLVAASFAPSGYWRTRS</sequence>
<evidence type="ECO:0000313" key="11">
    <source>
        <dbReference type="Proteomes" id="UP001595613"/>
    </source>
</evidence>
<keyword evidence="3" id="KW-0479">Metal-binding</keyword>
<dbReference type="EMBL" id="JBHRYD010000001">
    <property type="protein sequence ID" value="MFC3703907.1"/>
    <property type="molecule type" value="Genomic_DNA"/>
</dbReference>
<dbReference type="PANTHER" id="PTHR43616:SF5">
    <property type="entry name" value="GLYCEROL DEHYDROGENASE 1"/>
    <property type="match status" value="1"/>
</dbReference>